<evidence type="ECO:0000313" key="3">
    <source>
        <dbReference type="Proteomes" id="UP000319502"/>
    </source>
</evidence>
<name>A0A557R0E8_9RHOO</name>
<keyword evidence="3" id="KW-1185">Reference proteome</keyword>
<evidence type="ECO:0000259" key="1">
    <source>
        <dbReference type="Pfam" id="PF02663"/>
    </source>
</evidence>
<accession>A0A557R0E8</accession>
<dbReference type="InterPro" id="IPR003814">
    <property type="entry name" value="FmdEsu_dom"/>
</dbReference>
<feature type="domain" description="Formylmethanofuran dehydrogenase subunit E" evidence="1">
    <location>
        <begin position="42"/>
        <end position="186"/>
    </location>
</feature>
<dbReference type="Proteomes" id="UP000319502">
    <property type="component" value="Unassembled WGS sequence"/>
</dbReference>
<comment type="caution">
    <text evidence="2">The sequence shown here is derived from an EMBL/GenBank/DDBJ whole genome shotgun (WGS) entry which is preliminary data.</text>
</comment>
<dbReference type="Pfam" id="PF02663">
    <property type="entry name" value="FmdE"/>
    <property type="match status" value="1"/>
</dbReference>
<organism evidence="2 3">
    <name type="scientific">Denitromonas halophila</name>
    <dbReference type="NCBI Taxonomy" id="1629404"/>
    <lineage>
        <taxon>Bacteria</taxon>
        <taxon>Pseudomonadati</taxon>
        <taxon>Pseudomonadota</taxon>
        <taxon>Betaproteobacteria</taxon>
        <taxon>Rhodocyclales</taxon>
        <taxon>Zoogloeaceae</taxon>
        <taxon>Denitromonas</taxon>
    </lineage>
</organism>
<sequence>MSADFFDQVAPIRLRDPLAALLGAFDDGVYDIGYREVVKLAGHSCPTVAGAYLMARTGLQALYGDALPVRGDVRVDLPASVDEGVTGVIANVLSFITGATERSGFHGLAGQFDRRNLLHFSQPVAHALALTRCDTGEKVSVRYDASGVPADPAMRPLMSRVLSGQASPQETATFGALWQARVRAILIDHGDDPAVVSVAA</sequence>
<reference evidence="2 3" key="1">
    <citation type="submission" date="2019-07" db="EMBL/GenBank/DDBJ databases">
        <title>The pathways for chlorine oxyanion respiration interact through the shared metabolite chlorate.</title>
        <authorList>
            <person name="Barnum T.P."/>
            <person name="Cheng Y."/>
            <person name="Hill K.A."/>
            <person name="Lucas L.N."/>
            <person name="Carlson H.K."/>
            <person name="Coates J.D."/>
        </authorList>
    </citation>
    <scope>NUCLEOTIDE SEQUENCE [LARGE SCALE GENOMIC DNA]</scope>
    <source>
        <strain evidence="2 3">SFB-3</strain>
    </source>
</reference>
<dbReference type="RefSeq" id="WP_144308171.1">
    <property type="nucleotide sequence ID" value="NZ_VMNK01000003.1"/>
</dbReference>
<evidence type="ECO:0000313" key="2">
    <source>
        <dbReference type="EMBL" id="TVO58637.1"/>
    </source>
</evidence>
<gene>
    <name evidence="2" type="ORF">FHP91_02945</name>
</gene>
<proteinExistence type="predicted"/>
<protein>
    <recommendedName>
        <fullName evidence="1">Formylmethanofuran dehydrogenase subunit E domain-containing protein</fullName>
    </recommendedName>
</protein>
<dbReference type="EMBL" id="VMNK01000003">
    <property type="protein sequence ID" value="TVO58637.1"/>
    <property type="molecule type" value="Genomic_DNA"/>
</dbReference>
<dbReference type="OrthoDB" id="259311at2"/>
<dbReference type="Gene3D" id="3.30.1330.130">
    <property type="match status" value="1"/>
</dbReference>
<dbReference type="AlphaFoldDB" id="A0A557R0E8"/>